<evidence type="ECO:0000313" key="1">
    <source>
        <dbReference type="EMBL" id="GFR05749.1"/>
    </source>
</evidence>
<protein>
    <submittedName>
        <fullName evidence="1">Uncharacterized protein</fullName>
    </submittedName>
</protein>
<comment type="caution">
    <text evidence="1">The sequence shown here is derived from an EMBL/GenBank/DDBJ whole genome shotgun (WGS) entry which is preliminary data.</text>
</comment>
<name>A0A8X6HM57_TRICU</name>
<dbReference type="PANTHER" id="PTHR33964:SF1">
    <property type="entry name" value="RE45066P"/>
    <property type="match status" value="1"/>
</dbReference>
<proteinExistence type="predicted"/>
<accession>A0A8X6HM57</accession>
<dbReference type="Proteomes" id="UP000887116">
    <property type="component" value="Unassembled WGS sequence"/>
</dbReference>
<reference evidence="1" key="1">
    <citation type="submission" date="2020-07" db="EMBL/GenBank/DDBJ databases">
        <title>Multicomponent nature underlies the extraordinary mechanical properties of spider dragline silk.</title>
        <authorList>
            <person name="Kono N."/>
            <person name="Nakamura H."/>
            <person name="Mori M."/>
            <person name="Yoshida Y."/>
            <person name="Ohtoshi R."/>
            <person name="Malay A.D."/>
            <person name="Moran D.A.P."/>
            <person name="Tomita M."/>
            <person name="Numata K."/>
            <person name="Arakawa K."/>
        </authorList>
    </citation>
    <scope>NUCLEOTIDE SEQUENCE</scope>
</reference>
<dbReference type="AlphaFoldDB" id="A0A8X6HM57"/>
<dbReference type="PANTHER" id="PTHR33964">
    <property type="entry name" value="RE45066P-RELATED"/>
    <property type="match status" value="1"/>
</dbReference>
<dbReference type="OrthoDB" id="10591615at2759"/>
<gene>
    <name evidence="1" type="ORF">TNCT_186401</name>
</gene>
<dbReference type="EMBL" id="BMAO01025885">
    <property type="protein sequence ID" value="GFR05749.1"/>
    <property type="molecule type" value="Genomic_DNA"/>
</dbReference>
<organism evidence="1 2">
    <name type="scientific">Trichonephila clavata</name>
    <name type="common">Joro spider</name>
    <name type="synonym">Nephila clavata</name>
    <dbReference type="NCBI Taxonomy" id="2740835"/>
    <lineage>
        <taxon>Eukaryota</taxon>
        <taxon>Metazoa</taxon>
        <taxon>Ecdysozoa</taxon>
        <taxon>Arthropoda</taxon>
        <taxon>Chelicerata</taxon>
        <taxon>Arachnida</taxon>
        <taxon>Araneae</taxon>
        <taxon>Araneomorphae</taxon>
        <taxon>Entelegynae</taxon>
        <taxon>Araneoidea</taxon>
        <taxon>Nephilidae</taxon>
        <taxon>Trichonephila</taxon>
    </lineage>
</organism>
<evidence type="ECO:0000313" key="2">
    <source>
        <dbReference type="Proteomes" id="UP000887116"/>
    </source>
</evidence>
<sequence length="233" mass="27117">MNISNIMGNEEVARQKRCDVRRWLDCYKLFPPEMKEADETPDEDVLDRNCPEMFKMTQCFESYITDCVKPGDWLFPFYAYNGKFIKELCNNNSTIRANYLQHVACYRQLNSTFKQCLTNATNALQKYLESGGYINSDVEDYHKMCLKAVHAYLCETTEVAKTCGQEAYRAFFAMGKVKDLVKGIRFACTTIDFEKEMRTGFFSLFQINPSEAYIYNEVLDSLKEKLQPDVYKG</sequence>
<keyword evidence="2" id="KW-1185">Reference proteome</keyword>